<comment type="catalytic activity">
    <reaction evidence="11">
        <text>ATP + H2O = ADP + phosphate + H(+)</text>
        <dbReference type="Rhea" id="RHEA:13065"/>
        <dbReference type="ChEBI" id="CHEBI:15377"/>
        <dbReference type="ChEBI" id="CHEBI:15378"/>
        <dbReference type="ChEBI" id="CHEBI:30616"/>
        <dbReference type="ChEBI" id="CHEBI:43474"/>
        <dbReference type="ChEBI" id="CHEBI:456216"/>
        <dbReference type="EC" id="5.6.2.4"/>
    </reaction>
</comment>
<keyword evidence="7" id="KW-0413">Isomerase</keyword>
<dbReference type="GO" id="GO:0016887">
    <property type="term" value="F:ATP hydrolysis activity"/>
    <property type="evidence" value="ECO:0007669"/>
    <property type="project" value="RHEA"/>
</dbReference>
<dbReference type="HOGENOM" id="CLU_004585_5_2_10"/>
<dbReference type="Pfam" id="PF00580">
    <property type="entry name" value="UvrD-helicase"/>
    <property type="match status" value="1"/>
</dbReference>
<feature type="region of interest" description="Disordered" evidence="13">
    <location>
        <begin position="693"/>
        <end position="722"/>
    </location>
</feature>
<feature type="domain" description="UvrD-like helicase ATP-binding" evidence="14">
    <location>
        <begin position="35"/>
        <end position="320"/>
    </location>
</feature>
<accession>I3Z1I3</accession>
<dbReference type="SUPFAM" id="SSF52540">
    <property type="entry name" value="P-loop containing nucleoside triphosphate hydrolases"/>
    <property type="match status" value="1"/>
</dbReference>
<evidence type="ECO:0000256" key="12">
    <source>
        <dbReference type="PROSITE-ProRule" id="PRU00560"/>
    </source>
</evidence>
<dbReference type="KEGG" id="bbd:Belba_0442"/>
<dbReference type="CDD" id="cd17932">
    <property type="entry name" value="DEXQc_UvrD"/>
    <property type="match status" value="1"/>
</dbReference>
<evidence type="ECO:0000256" key="6">
    <source>
        <dbReference type="ARBA" id="ARBA00023125"/>
    </source>
</evidence>
<evidence type="ECO:0000256" key="9">
    <source>
        <dbReference type="ARBA" id="ARBA00034808"/>
    </source>
</evidence>
<dbReference type="PROSITE" id="PS51198">
    <property type="entry name" value="UVRD_HELICASE_ATP_BIND"/>
    <property type="match status" value="1"/>
</dbReference>
<evidence type="ECO:0000259" key="14">
    <source>
        <dbReference type="PROSITE" id="PS51198"/>
    </source>
</evidence>
<dbReference type="GO" id="GO:0043138">
    <property type="term" value="F:3'-5' DNA helicase activity"/>
    <property type="evidence" value="ECO:0007669"/>
    <property type="project" value="UniProtKB-EC"/>
</dbReference>
<dbReference type="EC" id="5.6.2.4" evidence="9"/>
<evidence type="ECO:0000256" key="8">
    <source>
        <dbReference type="ARBA" id="ARBA00034617"/>
    </source>
</evidence>
<evidence type="ECO:0000256" key="1">
    <source>
        <dbReference type="ARBA" id="ARBA00009922"/>
    </source>
</evidence>
<evidence type="ECO:0000256" key="7">
    <source>
        <dbReference type="ARBA" id="ARBA00023235"/>
    </source>
</evidence>
<dbReference type="InterPro" id="IPR014016">
    <property type="entry name" value="UvrD-like_ATP-bd"/>
</dbReference>
<keyword evidence="2 12" id="KW-0547">Nucleotide-binding</keyword>
<dbReference type="Gene3D" id="1.10.486.10">
    <property type="entry name" value="PCRA, domain 4"/>
    <property type="match status" value="1"/>
</dbReference>
<evidence type="ECO:0000256" key="2">
    <source>
        <dbReference type="ARBA" id="ARBA00022741"/>
    </source>
</evidence>
<name>I3Z1I3_BELBD</name>
<organism evidence="16 17">
    <name type="scientific">Belliella baltica (strain DSM 15883 / CIP 108006 / LMG 21964 / BA134)</name>
    <dbReference type="NCBI Taxonomy" id="866536"/>
    <lineage>
        <taxon>Bacteria</taxon>
        <taxon>Pseudomonadati</taxon>
        <taxon>Bacteroidota</taxon>
        <taxon>Cytophagia</taxon>
        <taxon>Cytophagales</taxon>
        <taxon>Cyclobacteriaceae</taxon>
        <taxon>Belliella</taxon>
    </lineage>
</organism>
<feature type="domain" description="UvrD-like helicase C-terminal" evidence="15">
    <location>
        <begin position="321"/>
        <end position="596"/>
    </location>
</feature>
<dbReference type="Gene3D" id="3.40.50.300">
    <property type="entry name" value="P-loop containing nucleotide triphosphate hydrolases"/>
    <property type="match status" value="2"/>
</dbReference>
<feature type="binding site" evidence="12">
    <location>
        <begin position="56"/>
        <end position="63"/>
    </location>
    <ligand>
        <name>ATP</name>
        <dbReference type="ChEBI" id="CHEBI:30616"/>
    </ligand>
</feature>
<keyword evidence="4 12" id="KW-0347">Helicase</keyword>
<evidence type="ECO:0000259" key="15">
    <source>
        <dbReference type="PROSITE" id="PS51217"/>
    </source>
</evidence>
<comment type="catalytic activity">
    <reaction evidence="8">
        <text>Couples ATP hydrolysis with the unwinding of duplex DNA by translocating in the 3'-5' direction.</text>
        <dbReference type="EC" id="5.6.2.4"/>
    </reaction>
</comment>
<dbReference type="GO" id="GO:0033202">
    <property type="term" value="C:DNA helicase complex"/>
    <property type="evidence" value="ECO:0007669"/>
    <property type="project" value="TreeGrafter"/>
</dbReference>
<dbReference type="EMBL" id="CP003281">
    <property type="protein sequence ID" value="AFL83101.1"/>
    <property type="molecule type" value="Genomic_DNA"/>
</dbReference>
<dbReference type="PATRIC" id="fig|866536.3.peg.458"/>
<comment type="similarity">
    <text evidence="1">Belongs to the helicase family. UvrD subfamily.</text>
</comment>
<dbReference type="InterPro" id="IPR014017">
    <property type="entry name" value="DNA_helicase_UvrD-like_C"/>
</dbReference>
<sequence length="781" mass="89609">MSIRQVRIHPRSIKAKKSINFEACRTDRLRMDYLKGLNPPQKEAVEHTDGPVMIIAGAGSGKTRVLTYRIAHLIHAKGVDPFNILSLTFTNKAAAEMKNRIERLIGLEARNTWMGTFHSTFAKILRVEAEKLGYPSNFTIYDTDDSKSLIRSIVKEMKLDDKVYKPNTVLSRISGAKNRLISWEAYLNDPYIKADDESAMKPRMGEIYKTYQKRLFKSSAMDFDDLLFNTNILFRDHLDVLNKYQQRFKYVMVDEFQDTNLSQYLITKKLAAVHQNICVVGDDAQSIYAFRGADIQNILNFEKDYPDLFIVKLEQNYRSTKNIVQAANSIIAKNKAQLQKNVWTQNDEGDMIELIKASSDNEEGRVVATTIFEEKNNKKLNNSDFAILYRTNSQSRSMEEALRKMNINYKIVGGLSFYQRKEIKDLMAYMRFVVNRDDEEAFKRIINYPKRGIGDTTVEKMLVAAYEHDIPLWEVMTNATSFLSGRASNAVEDFTTMIKSFSIEVERKDAFEAATSISKQSGLLRDLYEDKTIEGLNRYENVQELLNAIKEYVDNPENEDKSLGAFLQEIALLTDNDRDKDTTDSVTLMTIHSSKGLEFKQVFVVGMEEDLFPSQMMMQSREDLEEERRLFYVASTRAMDKLYLTYALTRYRYGRLLNCEPSRFLEEVDPACIRVNKRMTAAPSGALRNEGSEGRNGFIGIKKNPSMRPQTTAKVHTPSPDFKPSNTNNLAESMLVEHPKFGFGKVLKIEIEGINKKATIQFENFGEKTLLLSFAKLRIID</sequence>
<keyword evidence="6" id="KW-0238">DNA-binding</keyword>
<dbReference type="InterPro" id="IPR013986">
    <property type="entry name" value="DExx_box_DNA_helicase_dom_sf"/>
</dbReference>
<dbReference type="Pfam" id="PF13361">
    <property type="entry name" value="UvrD_C"/>
    <property type="match status" value="1"/>
</dbReference>
<protein>
    <recommendedName>
        <fullName evidence="9">DNA 3'-5' helicase</fullName>
        <ecNumber evidence="9">5.6.2.4</ecNumber>
    </recommendedName>
    <alternativeName>
        <fullName evidence="10">DNA 3'-5' helicase II</fullName>
    </alternativeName>
</protein>
<dbReference type="Proteomes" id="UP000006050">
    <property type="component" value="Chromosome"/>
</dbReference>
<dbReference type="GO" id="GO:0003677">
    <property type="term" value="F:DNA binding"/>
    <property type="evidence" value="ECO:0007669"/>
    <property type="project" value="UniProtKB-KW"/>
</dbReference>
<evidence type="ECO:0000256" key="10">
    <source>
        <dbReference type="ARBA" id="ARBA00034923"/>
    </source>
</evidence>
<dbReference type="GO" id="GO:0005524">
    <property type="term" value="F:ATP binding"/>
    <property type="evidence" value="ECO:0007669"/>
    <property type="project" value="UniProtKB-UniRule"/>
</dbReference>
<evidence type="ECO:0000256" key="4">
    <source>
        <dbReference type="ARBA" id="ARBA00022806"/>
    </source>
</evidence>
<dbReference type="PROSITE" id="PS51217">
    <property type="entry name" value="UVRD_HELICASE_CTER"/>
    <property type="match status" value="1"/>
</dbReference>
<dbReference type="Pfam" id="PF21196">
    <property type="entry name" value="PcrA_UvrD_tudor"/>
    <property type="match status" value="1"/>
</dbReference>
<dbReference type="PANTHER" id="PTHR11070">
    <property type="entry name" value="UVRD / RECB / PCRA DNA HELICASE FAMILY MEMBER"/>
    <property type="match status" value="1"/>
</dbReference>
<evidence type="ECO:0000313" key="16">
    <source>
        <dbReference type="EMBL" id="AFL83101.1"/>
    </source>
</evidence>
<evidence type="ECO:0000256" key="13">
    <source>
        <dbReference type="SAM" id="MobiDB-lite"/>
    </source>
</evidence>
<evidence type="ECO:0000313" key="17">
    <source>
        <dbReference type="Proteomes" id="UP000006050"/>
    </source>
</evidence>
<evidence type="ECO:0000256" key="3">
    <source>
        <dbReference type="ARBA" id="ARBA00022801"/>
    </source>
</evidence>
<dbReference type="Gene3D" id="1.10.10.160">
    <property type="match status" value="1"/>
</dbReference>
<evidence type="ECO:0000256" key="11">
    <source>
        <dbReference type="ARBA" id="ARBA00048988"/>
    </source>
</evidence>
<keyword evidence="3 12" id="KW-0378">Hydrolase</keyword>
<proteinExistence type="inferred from homology"/>
<dbReference type="InterPro" id="IPR000212">
    <property type="entry name" value="DNA_helicase_UvrD/REP"/>
</dbReference>
<evidence type="ECO:0000256" key="5">
    <source>
        <dbReference type="ARBA" id="ARBA00022840"/>
    </source>
</evidence>
<dbReference type="GO" id="GO:0005829">
    <property type="term" value="C:cytosol"/>
    <property type="evidence" value="ECO:0007669"/>
    <property type="project" value="TreeGrafter"/>
</dbReference>
<dbReference type="GO" id="GO:0000725">
    <property type="term" value="P:recombinational repair"/>
    <property type="evidence" value="ECO:0007669"/>
    <property type="project" value="TreeGrafter"/>
</dbReference>
<dbReference type="STRING" id="866536.Belba_0442"/>
<dbReference type="FunFam" id="1.10.486.10:FF:000003">
    <property type="entry name" value="ATP-dependent DNA helicase"/>
    <property type="match status" value="1"/>
</dbReference>
<dbReference type="eggNOG" id="COG0210">
    <property type="taxonomic scope" value="Bacteria"/>
</dbReference>
<keyword evidence="17" id="KW-1185">Reference proteome</keyword>
<reference evidence="17" key="1">
    <citation type="submission" date="2012-06" db="EMBL/GenBank/DDBJ databases">
        <title>The complete genome of Belliella baltica DSM 15883.</title>
        <authorList>
            <person name="Lucas S."/>
            <person name="Copeland A."/>
            <person name="Lapidus A."/>
            <person name="Goodwin L."/>
            <person name="Pitluck S."/>
            <person name="Peters L."/>
            <person name="Mikhailova N."/>
            <person name="Davenport K."/>
            <person name="Kyrpides N."/>
            <person name="Mavromatis K."/>
            <person name="Pagani I."/>
            <person name="Ivanova N."/>
            <person name="Ovchinnikova G."/>
            <person name="Zeytun A."/>
            <person name="Detter J.C."/>
            <person name="Han C."/>
            <person name="Land M."/>
            <person name="Hauser L."/>
            <person name="Markowitz V."/>
            <person name="Cheng J.-F."/>
            <person name="Hugenholtz P."/>
            <person name="Woyke T."/>
            <person name="Wu D."/>
            <person name="Tindall B."/>
            <person name="Pomrenke H."/>
            <person name="Brambilla E."/>
            <person name="Klenk H.-P."/>
            <person name="Eisen J.A."/>
        </authorList>
    </citation>
    <scope>NUCLEOTIDE SEQUENCE [LARGE SCALE GENOMIC DNA]</scope>
    <source>
        <strain evidence="17">DSM 15883 / CIP 108006 / LMG 21964 / BA134</strain>
    </source>
</reference>
<dbReference type="CDD" id="cd18807">
    <property type="entry name" value="SF1_C_UvrD"/>
    <property type="match status" value="1"/>
</dbReference>
<keyword evidence="5 12" id="KW-0067">ATP-binding</keyword>
<gene>
    <name evidence="16" type="ordered locus">Belba_0442</name>
</gene>
<dbReference type="AlphaFoldDB" id="I3Z1I3"/>
<dbReference type="InterPro" id="IPR027417">
    <property type="entry name" value="P-loop_NTPase"/>
</dbReference>
<dbReference type="PANTHER" id="PTHR11070:SF2">
    <property type="entry name" value="ATP-DEPENDENT DNA HELICASE SRS2"/>
    <property type="match status" value="1"/>
</dbReference>